<dbReference type="Proteomes" id="UP000298154">
    <property type="component" value="Unassembled WGS sequence"/>
</dbReference>
<evidence type="ECO:0000256" key="2">
    <source>
        <dbReference type="PIRSR" id="PIRSR005962-1"/>
    </source>
</evidence>
<dbReference type="NCBIfam" id="TIGR01891">
    <property type="entry name" value="amidohydrolases"/>
    <property type="match status" value="1"/>
</dbReference>
<dbReference type="Gene3D" id="3.30.70.360">
    <property type="match status" value="1"/>
</dbReference>
<keyword evidence="1 4" id="KW-0378">Hydrolase</keyword>
<keyword evidence="5" id="KW-1185">Reference proteome</keyword>
<evidence type="ECO:0000259" key="3">
    <source>
        <dbReference type="Pfam" id="PF07687"/>
    </source>
</evidence>
<dbReference type="PIRSF" id="PIRSF005962">
    <property type="entry name" value="Pept_M20D_amidohydro"/>
    <property type="match status" value="1"/>
</dbReference>
<evidence type="ECO:0000256" key="1">
    <source>
        <dbReference type="ARBA" id="ARBA00022801"/>
    </source>
</evidence>
<dbReference type="GO" id="GO:0046872">
    <property type="term" value="F:metal ion binding"/>
    <property type="evidence" value="ECO:0007669"/>
    <property type="project" value="UniProtKB-KW"/>
</dbReference>
<evidence type="ECO:0000313" key="4">
    <source>
        <dbReference type="EMBL" id="TFD67748.1"/>
    </source>
</evidence>
<dbReference type="PANTHER" id="PTHR11014:SF63">
    <property type="entry name" value="METALLOPEPTIDASE, PUTATIVE (AFU_ORTHOLOGUE AFUA_6G09600)-RELATED"/>
    <property type="match status" value="1"/>
</dbReference>
<dbReference type="InterPro" id="IPR002933">
    <property type="entry name" value="Peptidase_M20"/>
</dbReference>
<dbReference type="InterPro" id="IPR011650">
    <property type="entry name" value="Peptidase_M20_dimer"/>
</dbReference>
<feature type="binding site" evidence="2">
    <location>
        <position position="124"/>
    </location>
    <ligand>
        <name>Mn(2+)</name>
        <dbReference type="ChEBI" id="CHEBI:29035"/>
        <label>2</label>
    </ligand>
</feature>
<dbReference type="Gene3D" id="3.40.630.10">
    <property type="entry name" value="Zn peptidases"/>
    <property type="match status" value="1"/>
</dbReference>
<dbReference type="GO" id="GO:0019877">
    <property type="term" value="P:diaminopimelate biosynthetic process"/>
    <property type="evidence" value="ECO:0007669"/>
    <property type="project" value="UniProtKB-ARBA"/>
</dbReference>
<feature type="binding site" evidence="2">
    <location>
        <position position="158"/>
    </location>
    <ligand>
        <name>Mn(2+)</name>
        <dbReference type="ChEBI" id="CHEBI:29035"/>
        <label>2</label>
    </ligand>
</feature>
<dbReference type="EMBL" id="SOHK01000007">
    <property type="protein sequence ID" value="TFD67748.1"/>
    <property type="molecule type" value="Genomic_DNA"/>
</dbReference>
<dbReference type="InterPro" id="IPR017439">
    <property type="entry name" value="Amidohydrolase"/>
</dbReference>
<feature type="binding site" evidence="2">
    <location>
        <position position="381"/>
    </location>
    <ligand>
        <name>Mn(2+)</name>
        <dbReference type="ChEBI" id="CHEBI:29035"/>
        <label>2</label>
    </ligand>
</feature>
<dbReference type="Pfam" id="PF01546">
    <property type="entry name" value="Peptidase_M20"/>
    <property type="match status" value="1"/>
</dbReference>
<gene>
    <name evidence="4" type="ORF">E3T47_03770</name>
</gene>
<comment type="caution">
    <text evidence="4">The sequence shown here is derived from an EMBL/GenBank/DDBJ whole genome shotgun (WGS) entry which is preliminary data.</text>
</comment>
<dbReference type="SUPFAM" id="SSF55031">
    <property type="entry name" value="Bacterial exopeptidase dimerisation domain"/>
    <property type="match status" value="1"/>
</dbReference>
<reference evidence="4 5" key="1">
    <citation type="submission" date="2019-03" db="EMBL/GenBank/DDBJ databases">
        <title>Genomics of glacier-inhabiting Cryobacterium strains.</title>
        <authorList>
            <person name="Liu Q."/>
            <person name="Xin Y.-H."/>
        </authorList>
    </citation>
    <scope>NUCLEOTIDE SEQUENCE [LARGE SCALE GENOMIC DNA]</scope>
    <source>
        <strain evidence="4 5">Sr36</strain>
    </source>
</reference>
<proteinExistence type="predicted"/>
<dbReference type="InterPro" id="IPR036264">
    <property type="entry name" value="Bact_exopeptidase_dim_dom"/>
</dbReference>
<feature type="binding site" evidence="2">
    <location>
        <position position="126"/>
    </location>
    <ligand>
        <name>Mn(2+)</name>
        <dbReference type="ChEBI" id="CHEBI:29035"/>
        <label>2</label>
    </ligand>
</feature>
<dbReference type="PANTHER" id="PTHR11014">
    <property type="entry name" value="PEPTIDASE M20 FAMILY MEMBER"/>
    <property type="match status" value="1"/>
</dbReference>
<evidence type="ECO:0000313" key="5">
    <source>
        <dbReference type="Proteomes" id="UP000298154"/>
    </source>
</evidence>
<feature type="domain" description="Peptidase M20 dimerisation" evidence="3">
    <location>
        <begin position="209"/>
        <end position="294"/>
    </location>
</feature>
<name>A0A4R9APP8_9MICO</name>
<dbReference type="OrthoDB" id="9777385at2"/>
<dbReference type="Pfam" id="PF07687">
    <property type="entry name" value="M20_dimer"/>
    <property type="match status" value="1"/>
</dbReference>
<dbReference type="SUPFAM" id="SSF53187">
    <property type="entry name" value="Zn-dependent exopeptidases"/>
    <property type="match status" value="1"/>
</dbReference>
<dbReference type="AlphaFoldDB" id="A0A4R9APP8"/>
<dbReference type="FunFam" id="3.30.70.360:FF:000001">
    <property type="entry name" value="N-acetyldiaminopimelate deacetylase"/>
    <property type="match status" value="1"/>
</dbReference>
<keyword evidence="2" id="KW-0464">Manganese</keyword>
<sequence>MNEKPFFVDGIASGSSLACTAEQLDALEEMVLDTLEAFLPAAVELRHRIHSDPRLGGDEFDTRDEILRALRMPGAQFIHEGFVLRVGDANGPSIAIRSELDALPIQERSEVPWRSQRANVAHLCGHDVHMAALVAVTRALDSIKIPVPLLAVFQPREETMPSGAQDFVDDPTLLEHEIHAMIGVHLQPAIPDGSISAAAGAINAAADNFDILVNGTPAHGAYPHLGHDTVLAAAAIVQSLQQVVARRVDPMNPAVITVGRISGGDSHNAIPSEVLLQGTIRSYSLSDRKLIHGLVRTIGYSTAEAYGCTADVQISVGEPVLRNNAELAVELTAQLRSNHFVESAPVRSCGADDFAFFSVHMPSLMVFAGTGDGDPHSPGLHHPQFAPADTSVRQVARVMMLAYFAACRTLLA</sequence>
<comment type="cofactor">
    <cofactor evidence="2">
        <name>Mn(2+)</name>
        <dbReference type="ChEBI" id="CHEBI:29035"/>
    </cofactor>
    <text evidence="2">The Mn(2+) ion enhances activity.</text>
</comment>
<dbReference type="GO" id="GO:0050118">
    <property type="term" value="F:N-acetyldiaminopimelate deacetylase activity"/>
    <property type="evidence" value="ECO:0007669"/>
    <property type="project" value="UniProtKB-ARBA"/>
</dbReference>
<accession>A0A4R9APP8</accession>
<protein>
    <submittedName>
        <fullName evidence="4">Amidohydrolase</fullName>
    </submittedName>
</protein>
<organism evidence="4 5">
    <name type="scientific">Cryobacterium ruanii</name>
    <dbReference type="NCBI Taxonomy" id="1259197"/>
    <lineage>
        <taxon>Bacteria</taxon>
        <taxon>Bacillati</taxon>
        <taxon>Actinomycetota</taxon>
        <taxon>Actinomycetes</taxon>
        <taxon>Micrococcales</taxon>
        <taxon>Microbacteriaceae</taxon>
        <taxon>Cryobacterium</taxon>
    </lineage>
</organism>
<feature type="binding site" evidence="2">
    <location>
        <position position="185"/>
    </location>
    <ligand>
        <name>Mn(2+)</name>
        <dbReference type="ChEBI" id="CHEBI:29035"/>
        <label>2</label>
    </ligand>
</feature>
<keyword evidence="2" id="KW-0479">Metal-binding</keyword>